<gene>
    <name evidence="1" type="ORF">DFP97_10513</name>
</gene>
<proteinExistence type="predicted"/>
<name>A0A368W2A0_9BACL</name>
<dbReference type="RefSeq" id="WP_114379599.1">
    <property type="nucleotide sequence ID" value="NZ_QPJD01000005.1"/>
</dbReference>
<dbReference type="AlphaFoldDB" id="A0A368W2A0"/>
<evidence type="ECO:0000313" key="2">
    <source>
        <dbReference type="Proteomes" id="UP000252415"/>
    </source>
</evidence>
<comment type="caution">
    <text evidence="1">The sequence shown here is derived from an EMBL/GenBank/DDBJ whole genome shotgun (WGS) entry which is preliminary data.</text>
</comment>
<dbReference type="OrthoDB" id="2654428at2"/>
<accession>A0A368W2A0</accession>
<dbReference type="Proteomes" id="UP000252415">
    <property type="component" value="Unassembled WGS sequence"/>
</dbReference>
<reference evidence="1 2" key="1">
    <citation type="submission" date="2018-07" db="EMBL/GenBank/DDBJ databases">
        <title>Genomic Encyclopedia of Type Strains, Phase III (KMG-III): the genomes of soil and plant-associated and newly described type strains.</title>
        <authorList>
            <person name="Whitman W."/>
        </authorList>
    </citation>
    <scope>NUCLEOTIDE SEQUENCE [LARGE SCALE GENOMIC DNA]</scope>
    <source>
        <strain evidence="1 2">CECT 7506</strain>
    </source>
</reference>
<protein>
    <submittedName>
        <fullName evidence="1">Uncharacterized protein</fullName>
    </submittedName>
</protein>
<dbReference type="EMBL" id="QPJD01000005">
    <property type="protein sequence ID" value="RCW48830.1"/>
    <property type="molecule type" value="Genomic_DNA"/>
</dbReference>
<evidence type="ECO:0000313" key="1">
    <source>
        <dbReference type="EMBL" id="RCW48830.1"/>
    </source>
</evidence>
<keyword evidence="2" id="KW-1185">Reference proteome</keyword>
<organism evidence="1 2">
    <name type="scientific">Paenibacillus prosopidis</name>
    <dbReference type="NCBI Taxonomy" id="630520"/>
    <lineage>
        <taxon>Bacteria</taxon>
        <taxon>Bacillati</taxon>
        <taxon>Bacillota</taxon>
        <taxon>Bacilli</taxon>
        <taxon>Bacillales</taxon>
        <taxon>Paenibacillaceae</taxon>
        <taxon>Paenibacillus</taxon>
    </lineage>
</organism>
<sequence length="167" mass="18286">MKNMILIGYMLGGIIGLTGNISDDSHLTLAATAPSTQEKQIYQLQTVNGISLYDNQSSVIEKKGEPALITEDPYIKGFEIYHYPGMNIIFSDGAVNFVEVLAGVDTFTIDGIPIPATVEAVKEALGEPDYVAEDGIVFQRNEALLKLFIDRDTQNLTSIHYYHISAA</sequence>